<accession>A0A1J5PAD5</accession>
<sequence length="66" mass="6706">MRNALPVDLPIHPSAGVVIAVGQGIGALAVLNAVLEGAFIDPAIVVLLGLHLIVGLRARKGCDSDQ</sequence>
<name>A0A1J5PAD5_9ZZZZ</name>
<feature type="transmembrane region" description="Helical" evidence="1">
    <location>
        <begin position="37"/>
        <end position="56"/>
    </location>
</feature>
<organism evidence="2">
    <name type="scientific">mine drainage metagenome</name>
    <dbReference type="NCBI Taxonomy" id="410659"/>
    <lineage>
        <taxon>unclassified sequences</taxon>
        <taxon>metagenomes</taxon>
        <taxon>ecological metagenomes</taxon>
    </lineage>
</organism>
<keyword evidence="1" id="KW-0472">Membrane</keyword>
<protein>
    <submittedName>
        <fullName evidence="2">Uncharacterized protein</fullName>
    </submittedName>
</protein>
<dbReference type="EMBL" id="MLJW01005229">
    <property type="protein sequence ID" value="OIQ68569.1"/>
    <property type="molecule type" value="Genomic_DNA"/>
</dbReference>
<reference evidence="2" key="1">
    <citation type="submission" date="2016-10" db="EMBL/GenBank/DDBJ databases">
        <title>Sequence of Gallionella enrichment culture.</title>
        <authorList>
            <person name="Poehlein A."/>
            <person name="Muehling M."/>
            <person name="Daniel R."/>
        </authorList>
    </citation>
    <scope>NUCLEOTIDE SEQUENCE</scope>
</reference>
<feature type="transmembrane region" description="Helical" evidence="1">
    <location>
        <begin position="12"/>
        <end position="31"/>
    </location>
</feature>
<comment type="caution">
    <text evidence="2">The sequence shown here is derived from an EMBL/GenBank/DDBJ whole genome shotgun (WGS) entry which is preliminary data.</text>
</comment>
<gene>
    <name evidence="2" type="ORF">GALL_498370</name>
</gene>
<keyword evidence="1" id="KW-0812">Transmembrane</keyword>
<evidence type="ECO:0000313" key="2">
    <source>
        <dbReference type="EMBL" id="OIQ68569.1"/>
    </source>
</evidence>
<evidence type="ECO:0000256" key="1">
    <source>
        <dbReference type="SAM" id="Phobius"/>
    </source>
</evidence>
<keyword evidence="1" id="KW-1133">Transmembrane helix</keyword>
<dbReference type="AlphaFoldDB" id="A0A1J5PAD5"/>
<proteinExistence type="predicted"/>